<dbReference type="RefSeq" id="WP_168608215.1">
    <property type="nucleotide sequence ID" value="NZ_JAAZQD010000001.1"/>
</dbReference>
<dbReference type="GO" id="GO:0009244">
    <property type="term" value="P:lipopolysaccharide core region biosynthetic process"/>
    <property type="evidence" value="ECO:0007669"/>
    <property type="project" value="TreeGrafter"/>
</dbReference>
<dbReference type="CDD" id="cd03789">
    <property type="entry name" value="GT9_LPS_heptosyltransferase"/>
    <property type="match status" value="1"/>
</dbReference>
<evidence type="ECO:0000256" key="2">
    <source>
        <dbReference type="ARBA" id="ARBA00022679"/>
    </source>
</evidence>
<name>A0A846ZJ65_9GAMM</name>
<dbReference type="AlphaFoldDB" id="A0A846ZJ65"/>
<dbReference type="Pfam" id="PF01075">
    <property type="entry name" value="Glyco_transf_9"/>
    <property type="match status" value="1"/>
</dbReference>
<dbReference type="SUPFAM" id="SSF53756">
    <property type="entry name" value="UDP-Glycosyltransferase/glycogen phosphorylase"/>
    <property type="match status" value="1"/>
</dbReference>
<keyword evidence="2 3" id="KW-0808">Transferase</keyword>
<dbReference type="GO" id="GO:0008713">
    <property type="term" value="F:ADP-heptose-lipopolysaccharide heptosyltransferase activity"/>
    <property type="evidence" value="ECO:0007669"/>
    <property type="project" value="TreeGrafter"/>
</dbReference>
<dbReference type="Proteomes" id="UP000541636">
    <property type="component" value="Unassembled WGS sequence"/>
</dbReference>
<dbReference type="EMBL" id="JAAZQD010000001">
    <property type="protein sequence ID" value="NKZ37633.1"/>
    <property type="molecule type" value="Genomic_DNA"/>
</dbReference>
<organism evidence="3 4">
    <name type="scientific">Oleiagrimonas citrea</name>
    <dbReference type="NCBI Taxonomy" id="1665687"/>
    <lineage>
        <taxon>Bacteria</taxon>
        <taxon>Pseudomonadati</taxon>
        <taxon>Pseudomonadota</taxon>
        <taxon>Gammaproteobacteria</taxon>
        <taxon>Lysobacterales</taxon>
        <taxon>Rhodanobacteraceae</taxon>
        <taxon>Oleiagrimonas</taxon>
    </lineage>
</organism>
<reference evidence="3 4" key="1">
    <citation type="journal article" date="2017" name="Int. J. Syst. Evol. Microbiol.">
        <title>Oleiagrimonas citrea sp. nov., a marine bacterium isolated from tidal flat sediment and emended description of the genus Oleiagrimonas Fang et al. 2015 and Oleiagrimonas soli.</title>
        <authorList>
            <person name="Yang S.H."/>
            <person name="Seo H.S."/>
            <person name="Seong C.N."/>
            <person name="Kwon K.K."/>
        </authorList>
    </citation>
    <scope>NUCLEOTIDE SEQUENCE [LARGE SCALE GENOMIC DNA]</scope>
    <source>
        <strain evidence="3 4">MEBiC09124</strain>
    </source>
</reference>
<accession>A0A846ZJ65</accession>
<dbReference type="PANTHER" id="PTHR30160">
    <property type="entry name" value="TETRAACYLDISACCHARIDE 4'-KINASE-RELATED"/>
    <property type="match status" value="1"/>
</dbReference>
<keyword evidence="1" id="KW-0328">Glycosyltransferase</keyword>
<gene>
    <name evidence="3" type="ORF">HF690_01535</name>
</gene>
<comment type="caution">
    <text evidence="3">The sequence shown here is derived from an EMBL/GenBank/DDBJ whole genome shotgun (WGS) entry which is preliminary data.</text>
</comment>
<dbReference type="GO" id="GO:0005829">
    <property type="term" value="C:cytosol"/>
    <property type="evidence" value="ECO:0007669"/>
    <property type="project" value="TreeGrafter"/>
</dbReference>
<dbReference type="InterPro" id="IPR002201">
    <property type="entry name" value="Glyco_trans_9"/>
</dbReference>
<protein>
    <submittedName>
        <fullName evidence="3">Glycosyltransferase family 9 protein</fullName>
    </submittedName>
</protein>
<dbReference type="InterPro" id="IPR051199">
    <property type="entry name" value="LPS_LOS_Heptosyltrfase"/>
</dbReference>
<evidence type="ECO:0000313" key="4">
    <source>
        <dbReference type="Proteomes" id="UP000541636"/>
    </source>
</evidence>
<keyword evidence="4" id="KW-1185">Reference proteome</keyword>
<evidence type="ECO:0000313" key="3">
    <source>
        <dbReference type="EMBL" id="NKZ37633.1"/>
    </source>
</evidence>
<dbReference type="Gene3D" id="3.40.50.2000">
    <property type="entry name" value="Glycogen Phosphorylase B"/>
    <property type="match status" value="2"/>
</dbReference>
<sequence length="392" mass="43589">MREYVLHPTLPANQGSAFIGRAEKERRKILAHLLGRRLRAIDAQLCAPGGLPEHGIHRILVCRPNHRLGNTVLISPLLRELETMYPGAEIDILSAGCAAETLFRTRFQVRRIISLPRRIPRRPLHSIRLVRSVVRERYDLAIDACLQSNMGRLLLGACTARFKIGFPYAAENGSPLAAYHQSCPTHFALRNVHLLRVARGMARAQSWPALNVGLEPLELNRGKVVLNAILEQPAESTDTRPVLGIFANATGDKRYPETWWQEFIAVLRQRHPDVRIVDILAEHGLSQLPGTPHPFYSRNLRKLAAVLANLDGFISADCGVMHLASAVGAPTLGLFSRDNSDKYAPYGGTNHAIDTQTCSSGAQVAEQASRWVDRLRRAHRAERPTRLLESTA</sequence>
<evidence type="ECO:0000256" key="1">
    <source>
        <dbReference type="ARBA" id="ARBA00022676"/>
    </source>
</evidence>
<proteinExistence type="predicted"/>